<comment type="caution">
    <text evidence="2">The sequence shown here is derived from an EMBL/GenBank/DDBJ whole genome shotgun (WGS) entry which is preliminary data.</text>
</comment>
<evidence type="ECO:0000256" key="1">
    <source>
        <dbReference type="SAM" id="MobiDB-lite"/>
    </source>
</evidence>
<protein>
    <submittedName>
        <fullName evidence="2">Uncharacterized protein</fullName>
    </submittedName>
</protein>
<feature type="non-terminal residue" evidence="2">
    <location>
        <position position="1"/>
    </location>
</feature>
<accession>X0YUE1</accession>
<dbReference type="AlphaFoldDB" id="X0YUE1"/>
<feature type="compositionally biased region" description="Basic and acidic residues" evidence="1">
    <location>
        <begin position="10"/>
        <end position="25"/>
    </location>
</feature>
<name>X0YUE1_9ZZZZ</name>
<organism evidence="2">
    <name type="scientific">marine sediment metagenome</name>
    <dbReference type="NCBI Taxonomy" id="412755"/>
    <lineage>
        <taxon>unclassified sequences</taxon>
        <taxon>metagenomes</taxon>
        <taxon>ecological metagenomes</taxon>
    </lineage>
</organism>
<gene>
    <name evidence="2" type="ORF">S01H1_65869</name>
</gene>
<reference evidence="2" key="1">
    <citation type="journal article" date="2014" name="Front. Microbiol.">
        <title>High frequency of phylogenetically diverse reductive dehalogenase-homologous genes in deep subseafloor sedimentary metagenomes.</title>
        <authorList>
            <person name="Kawai M."/>
            <person name="Futagami T."/>
            <person name="Toyoda A."/>
            <person name="Takaki Y."/>
            <person name="Nishi S."/>
            <person name="Hori S."/>
            <person name="Arai W."/>
            <person name="Tsubouchi T."/>
            <person name="Morono Y."/>
            <person name="Uchiyama I."/>
            <person name="Ito T."/>
            <person name="Fujiyama A."/>
            <person name="Inagaki F."/>
            <person name="Takami H."/>
        </authorList>
    </citation>
    <scope>NUCLEOTIDE SEQUENCE</scope>
    <source>
        <strain evidence="2">Expedition CK06-06</strain>
    </source>
</reference>
<feature type="compositionally biased region" description="Basic and acidic residues" evidence="1">
    <location>
        <begin position="34"/>
        <end position="52"/>
    </location>
</feature>
<feature type="region of interest" description="Disordered" evidence="1">
    <location>
        <begin position="1"/>
        <end position="64"/>
    </location>
</feature>
<evidence type="ECO:0000313" key="2">
    <source>
        <dbReference type="EMBL" id="GAG40251.1"/>
    </source>
</evidence>
<sequence>PGTYKRTKKHREEFGKRMTHPEIIRKRERTKRKNREEKIQIEKKEESIKNNKSDMTSGQINNLDKDELNDKLEGLKHRILKKVKELGGNLKSLQNLQEERDRIEIRLEELGMKF</sequence>
<proteinExistence type="predicted"/>
<dbReference type="EMBL" id="BARS01043514">
    <property type="protein sequence ID" value="GAG40251.1"/>
    <property type="molecule type" value="Genomic_DNA"/>
</dbReference>